<keyword evidence="6" id="KW-1185">Reference proteome</keyword>
<dbReference type="CDD" id="cd16494">
    <property type="entry name" value="RING-CH-C4HC3_ZSWM2"/>
    <property type="match status" value="1"/>
</dbReference>
<evidence type="ECO:0000259" key="4">
    <source>
        <dbReference type="PROSITE" id="PS50966"/>
    </source>
</evidence>
<dbReference type="PANTHER" id="PTHR21540:SF0">
    <property type="entry name" value="PHD FAMILY PROTEIN"/>
    <property type="match status" value="1"/>
</dbReference>
<proteinExistence type="predicted"/>
<dbReference type="PANTHER" id="PTHR21540">
    <property type="entry name" value="RING FINGER AND SWIM DOMAIN-CONTAINING PROTEIN 2"/>
    <property type="match status" value="1"/>
</dbReference>
<dbReference type="InterPro" id="IPR001841">
    <property type="entry name" value="Znf_RING"/>
</dbReference>
<gene>
    <name evidence="5" type="ORF">BU26DRAFT_536564</name>
</gene>
<feature type="compositionally biased region" description="Basic and acidic residues" evidence="2">
    <location>
        <begin position="82"/>
        <end position="93"/>
    </location>
</feature>
<dbReference type="Proteomes" id="UP000800094">
    <property type="component" value="Unassembled WGS sequence"/>
</dbReference>
<dbReference type="GO" id="GO:0008270">
    <property type="term" value="F:zinc ion binding"/>
    <property type="evidence" value="ECO:0007669"/>
    <property type="project" value="UniProtKB-KW"/>
</dbReference>
<feature type="domain" description="RING-type" evidence="3">
    <location>
        <begin position="229"/>
        <end position="275"/>
    </location>
</feature>
<protein>
    <submittedName>
        <fullName evidence="5">Uncharacterized protein</fullName>
    </submittedName>
</protein>
<dbReference type="PROSITE" id="PS50089">
    <property type="entry name" value="ZF_RING_2"/>
    <property type="match status" value="1"/>
</dbReference>
<dbReference type="GeneID" id="54584685"/>
<evidence type="ECO:0000256" key="1">
    <source>
        <dbReference type="PROSITE-ProRule" id="PRU00175"/>
    </source>
</evidence>
<name>A0A6A6J218_9PLEO</name>
<accession>A0A6A6J218</accession>
<organism evidence="5 6">
    <name type="scientific">Trematosphaeria pertusa</name>
    <dbReference type="NCBI Taxonomy" id="390896"/>
    <lineage>
        <taxon>Eukaryota</taxon>
        <taxon>Fungi</taxon>
        <taxon>Dikarya</taxon>
        <taxon>Ascomycota</taxon>
        <taxon>Pezizomycotina</taxon>
        <taxon>Dothideomycetes</taxon>
        <taxon>Pleosporomycetidae</taxon>
        <taxon>Pleosporales</taxon>
        <taxon>Massarineae</taxon>
        <taxon>Trematosphaeriaceae</taxon>
        <taxon>Trematosphaeria</taxon>
    </lineage>
</organism>
<dbReference type="GO" id="GO:0061630">
    <property type="term" value="F:ubiquitin protein ligase activity"/>
    <property type="evidence" value="ECO:0007669"/>
    <property type="project" value="InterPro"/>
</dbReference>
<evidence type="ECO:0000256" key="2">
    <source>
        <dbReference type="SAM" id="MobiDB-lite"/>
    </source>
</evidence>
<dbReference type="AlphaFoldDB" id="A0A6A6J218"/>
<dbReference type="Gene3D" id="3.30.40.10">
    <property type="entry name" value="Zinc/RING finger domain, C3HC4 (zinc finger)"/>
    <property type="match status" value="1"/>
</dbReference>
<keyword evidence="1" id="KW-0479">Metal-binding</keyword>
<keyword evidence="1" id="KW-0862">Zinc</keyword>
<dbReference type="EMBL" id="ML987189">
    <property type="protein sequence ID" value="KAF2256387.1"/>
    <property type="molecule type" value="Genomic_DNA"/>
</dbReference>
<evidence type="ECO:0000313" key="5">
    <source>
        <dbReference type="EMBL" id="KAF2256387.1"/>
    </source>
</evidence>
<evidence type="ECO:0000313" key="6">
    <source>
        <dbReference type="Proteomes" id="UP000800094"/>
    </source>
</evidence>
<dbReference type="Pfam" id="PF13639">
    <property type="entry name" value="zf-RING_2"/>
    <property type="match status" value="1"/>
</dbReference>
<feature type="region of interest" description="Disordered" evidence="2">
    <location>
        <begin position="55"/>
        <end position="93"/>
    </location>
</feature>
<feature type="region of interest" description="Disordered" evidence="2">
    <location>
        <begin position="20"/>
        <end position="43"/>
    </location>
</feature>
<feature type="compositionally biased region" description="Basic and acidic residues" evidence="2">
    <location>
        <begin position="60"/>
        <end position="74"/>
    </location>
</feature>
<sequence>MFSVPSVTTAESLDSALAAPGLGRKRKQVSYVHNDDDDDDAEDANFEVYAPVKKSKISKSIHDPTESALDEKPKKSPKKKGKGDVEVKHEEKRLRRFRARPPQSYLEVKARALSQRLTVLSRERCGTAEIPEEKILMAGSTGNVYTQHIGQVPRCDCPHANKGNQCKHIIYVMLRVLKAPEHVGYQLALTSSELRDLFKNAASIPNADASAGGQTAAEDGNRKPVEGECPICYTEFEPDEEIVYCKAACGNNVHKDCMQSWMAAKAGNATCPYCRAEWEGDEIGVGGNIDLKGAMRNEEGYVNVAPQLGLSGARDYSTYHQPWECNCARSAAAAGSHAGHMRVQYARGTAYR</sequence>
<dbReference type="SUPFAM" id="SSF57850">
    <property type="entry name" value="RING/U-box"/>
    <property type="match status" value="1"/>
</dbReference>
<dbReference type="OrthoDB" id="2122982at2759"/>
<evidence type="ECO:0000259" key="3">
    <source>
        <dbReference type="PROSITE" id="PS50089"/>
    </source>
</evidence>
<dbReference type="InterPro" id="IPR013083">
    <property type="entry name" value="Znf_RING/FYVE/PHD"/>
</dbReference>
<keyword evidence="1" id="KW-0863">Zinc-finger</keyword>
<dbReference type="InterPro" id="IPR007527">
    <property type="entry name" value="Znf_SWIM"/>
</dbReference>
<dbReference type="PROSITE" id="PS50966">
    <property type="entry name" value="ZF_SWIM"/>
    <property type="match status" value="1"/>
</dbReference>
<reference evidence="5" key="1">
    <citation type="journal article" date="2020" name="Stud. Mycol.">
        <title>101 Dothideomycetes genomes: a test case for predicting lifestyles and emergence of pathogens.</title>
        <authorList>
            <person name="Haridas S."/>
            <person name="Albert R."/>
            <person name="Binder M."/>
            <person name="Bloem J."/>
            <person name="Labutti K."/>
            <person name="Salamov A."/>
            <person name="Andreopoulos B."/>
            <person name="Baker S."/>
            <person name="Barry K."/>
            <person name="Bills G."/>
            <person name="Bluhm B."/>
            <person name="Cannon C."/>
            <person name="Castanera R."/>
            <person name="Culley D."/>
            <person name="Daum C."/>
            <person name="Ezra D."/>
            <person name="Gonzalez J."/>
            <person name="Henrissat B."/>
            <person name="Kuo A."/>
            <person name="Liang C."/>
            <person name="Lipzen A."/>
            <person name="Lutzoni F."/>
            <person name="Magnuson J."/>
            <person name="Mondo S."/>
            <person name="Nolan M."/>
            <person name="Ohm R."/>
            <person name="Pangilinan J."/>
            <person name="Park H.-J."/>
            <person name="Ramirez L."/>
            <person name="Alfaro M."/>
            <person name="Sun H."/>
            <person name="Tritt A."/>
            <person name="Yoshinaga Y."/>
            <person name="Zwiers L.-H."/>
            <person name="Turgeon B."/>
            <person name="Goodwin S."/>
            <person name="Spatafora J."/>
            <person name="Crous P."/>
            <person name="Grigoriev I."/>
        </authorList>
    </citation>
    <scope>NUCLEOTIDE SEQUENCE</scope>
    <source>
        <strain evidence="5">CBS 122368</strain>
    </source>
</reference>
<feature type="domain" description="SWIM-type" evidence="4">
    <location>
        <begin position="145"/>
        <end position="177"/>
    </location>
</feature>
<dbReference type="RefSeq" id="XP_033691391.1">
    <property type="nucleotide sequence ID" value="XM_033831355.1"/>
</dbReference>
<dbReference type="InterPro" id="IPR039903">
    <property type="entry name" value="Zswim2"/>
</dbReference>